<evidence type="ECO:0000313" key="2">
    <source>
        <dbReference type="EMBL" id="GBP08134.1"/>
    </source>
</evidence>
<gene>
    <name evidence="2" type="ORF">EVAR_100907_1</name>
</gene>
<evidence type="ECO:0000313" key="3">
    <source>
        <dbReference type="Proteomes" id="UP000299102"/>
    </source>
</evidence>
<comment type="caution">
    <text evidence="2">The sequence shown here is derived from an EMBL/GenBank/DDBJ whole genome shotgun (WGS) entry which is preliminary data.</text>
</comment>
<protein>
    <submittedName>
        <fullName evidence="2">Uncharacterized protein</fullName>
    </submittedName>
</protein>
<keyword evidence="1" id="KW-0812">Transmembrane</keyword>
<sequence length="202" mass="22544">MQFLEDVGSIELDNPSLKVTLEKLFRTMMHLLKKLSGWNSSYAGCCIQDGYHFGIIGIAVIGVVATYCIHLLSNGLLRMGVLGASSYHIFVAFVFVINLVKDLKVLTPFSTVSNIFTVSASPFCFLYNETDVQVSEDQLYLKDIQEYLFLLVSLYLRLKQLGDCFIGANLPDGLPAHPVSLGGTHFKQRLRKGGVNNDLFRR</sequence>
<dbReference type="Proteomes" id="UP000299102">
    <property type="component" value="Unassembled WGS sequence"/>
</dbReference>
<dbReference type="AlphaFoldDB" id="A0A4C1T1W8"/>
<keyword evidence="1" id="KW-0472">Membrane</keyword>
<dbReference type="EMBL" id="BGZK01004287">
    <property type="protein sequence ID" value="GBP08134.1"/>
    <property type="molecule type" value="Genomic_DNA"/>
</dbReference>
<evidence type="ECO:0000256" key="1">
    <source>
        <dbReference type="SAM" id="Phobius"/>
    </source>
</evidence>
<feature type="transmembrane region" description="Helical" evidence="1">
    <location>
        <begin position="51"/>
        <end position="73"/>
    </location>
</feature>
<accession>A0A4C1T1W8</accession>
<keyword evidence="1" id="KW-1133">Transmembrane helix</keyword>
<organism evidence="2 3">
    <name type="scientific">Eumeta variegata</name>
    <name type="common">Bagworm moth</name>
    <name type="synonym">Eumeta japonica</name>
    <dbReference type="NCBI Taxonomy" id="151549"/>
    <lineage>
        <taxon>Eukaryota</taxon>
        <taxon>Metazoa</taxon>
        <taxon>Ecdysozoa</taxon>
        <taxon>Arthropoda</taxon>
        <taxon>Hexapoda</taxon>
        <taxon>Insecta</taxon>
        <taxon>Pterygota</taxon>
        <taxon>Neoptera</taxon>
        <taxon>Endopterygota</taxon>
        <taxon>Lepidoptera</taxon>
        <taxon>Glossata</taxon>
        <taxon>Ditrysia</taxon>
        <taxon>Tineoidea</taxon>
        <taxon>Psychidae</taxon>
        <taxon>Oiketicinae</taxon>
        <taxon>Eumeta</taxon>
    </lineage>
</organism>
<keyword evidence="3" id="KW-1185">Reference proteome</keyword>
<proteinExistence type="predicted"/>
<name>A0A4C1T1W8_EUMVA</name>
<dbReference type="OrthoDB" id="1684102at2759"/>
<reference evidence="2 3" key="1">
    <citation type="journal article" date="2019" name="Commun. Biol.">
        <title>The bagworm genome reveals a unique fibroin gene that provides high tensile strength.</title>
        <authorList>
            <person name="Kono N."/>
            <person name="Nakamura H."/>
            <person name="Ohtoshi R."/>
            <person name="Tomita M."/>
            <person name="Numata K."/>
            <person name="Arakawa K."/>
        </authorList>
    </citation>
    <scope>NUCLEOTIDE SEQUENCE [LARGE SCALE GENOMIC DNA]</scope>
</reference>
<feature type="transmembrane region" description="Helical" evidence="1">
    <location>
        <begin position="79"/>
        <end position="100"/>
    </location>
</feature>